<dbReference type="PANTHER" id="PTHR43133">
    <property type="entry name" value="RNA POLYMERASE ECF-TYPE SIGMA FACTO"/>
    <property type="match status" value="1"/>
</dbReference>
<dbReference type="Pfam" id="PF04542">
    <property type="entry name" value="Sigma70_r2"/>
    <property type="match status" value="1"/>
</dbReference>
<dbReference type="Pfam" id="PF08281">
    <property type="entry name" value="Sigma70_r4_2"/>
    <property type="match status" value="1"/>
</dbReference>
<dbReference type="RefSeq" id="WP_236657320.1">
    <property type="nucleotide sequence ID" value="NZ_CP030840.1"/>
</dbReference>
<dbReference type="GO" id="GO:0003677">
    <property type="term" value="F:DNA binding"/>
    <property type="evidence" value="ECO:0007669"/>
    <property type="project" value="InterPro"/>
</dbReference>
<dbReference type="InterPro" id="IPR007627">
    <property type="entry name" value="RNA_pol_sigma70_r2"/>
</dbReference>
<keyword evidence="4" id="KW-0804">Transcription</keyword>
<evidence type="ECO:0000259" key="6">
    <source>
        <dbReference type="Pfam" id="PF08281"/>
    </source>
</evidence>
<dbReference type="GO" id="GO:0006352">
    <property type="term" value="P:DNA-templated transcription initiation"/>
    <property type="evidence" value="ECO:0007669"/>
    <property type="project" value="InterPro"/>
</dbReference>
<dbReference type="SUPFAM" id="SSF88659">
    <property type="entry name" value="Sigma3 and sigma4 domains of RNA polymerase sigma factors"/>
    <property type="match status" value="1"/>
</dbReference>
<sequence>MVAAKAAEDAALLALVGQGDQQAMASLFDRYSGIVYSVALRVLKDTGQAEDVMQEIFIQVWKKPSAFVSGRGSLGAWLVVVARNRAIDSLRRRRPTDSVDDVVLAASTDLGAEAERNHLMEKVRAFLHQLPPEQQKSVELAYFEGLSHSEIAEKTGDPLGTVKTRIRLALISLRKAMHGSPSPGQTVQGEAS</sequence>
<dbReference type="Gene3D" id="1.10.10.10">
    <property type="entry name" value="Winged helix-like DNA-binding domain superfamily/Winged helix DNA-binding domain"/>
    <property type="match status" value="1"/>
</dbReference>
<dbReference type="InterPro" id="IPR014284">
    <property type="entry name" value="RNA_pol_sigma-70_dom"/>
</dbReference>
<accession>A0A2Z5FWK5</accession>
<reference evidence="7 8" key="1">
    <citation type="journal article" date="2018" name="Front. Microbiol.">
        <title>Hydrolytic Capabilities as a Key to Environmental Success: Chitinolytic and Cellulolytic Acidobacteria From Acidic Sub-arctic Soils and Boreal Peatlands.</title>
        <authorList>
            <person name="Belova S.E."/>
            <person name="Ravin N.V."/>
            <person name="Pankratov T.A."/>
            <person name="Rakitin A.L."/>
            <person name="Ivanova A.A."/>
            <person name="Beletsky A.V."/>
            <person name="Mardanov A.V."/>
            <person name="Sinninghe Damste J.S."/>
            <person name="Dedysh S.N."/>
        </authorList>
    </citation>
    <scope>NUCLEOTIDE SEQUENCE [LARGE SCALE GENOMIC DNA]</scope>
    <source>
        <strain evidence="7 8">SBC82</strain>
    </source>
</reference>
<evidence type="ECO:0000256" key="3">
    <source>
        <dbReference type="ARBA" id="ARBA00023082"/>
    </source>
</evidence>
<dbReference type="GO" id="GO:0016987">
    <property type="term" value="F:sigma factor activity"/>
    <property type="evidence" value="ECO:0007669"/>
    <property type="project" value="UniProtKB-KW"/>
</dbReference>
<organism evidence="7 8">
    <name type="scientific">Acidisarcina polymorpha</name>
    <dbReference type="NCBI Taxonomy" id="2211140"/>
    <lineage>
        <taxon>Bacteria</taxon>
        <taxon>Pseudomonadati</taxon>
        <taxon>Acidobacteriota</taxon>
        <taxon>Terriglobia</taxon>
        <taxon>Terriglobales</taxon>
        <taxon>Acidobacteriaceae</taxon>
        <taxon>Acidisarcina</taxon>
    </lineage>
</organism>
<keyword evidence="3" id="KW-0731">Sigma factor</keyword>
<dbReference type="InterPro" id="IPR013249">
    <property type="entry name" value="RNA_pol_sigma70_r4_t2"/>
</dbReference>
<dbReference type="CDD" id="cd06171">
    <property type="entry name" value="Sigma70_r4"/>
    <property type="match status" value="1"/>
</dbReference>
<dbReference type="InterPro" id="IPR013324">
    <property type="entry name" value="RNA_pol_sigma_r3/r4-like"/>
</dbReference>
<evidence type="ECO:0000313" key="8">
    <source>
        <dbReference type="Proteomes" id="UP000253606"/>
    </source>
</evidence>
<dbReference type="NCBIfam" id="TIGR02937">
    <property type="entry name" value="sigma70-ECF"/>
    <property type="match status" value="1"/>
</dbReference>
<evidence type="ECO:0000259" key="5">
    <source>
        <dbReference type="Pfam" id="PF04542"/>
    </source>
</evidence>
<dbReference type="PANTHER" id="PTHR43133:SF62">
    <property type="entry name" value="RNA POLYMERASE SIGMA FACTOR SIGZ"/>
    <property type="match status" value="1"/>
</dbReference>
<feature type="domain" description="RNA polymerase sigma-70 region 2" evidence="5">
    <location>
        <begin position="27"/>
        <end position="94"/>
    </location>
</feature>
<dbReference type="EMBL" id="CP030840">
    <property type="protein sequence ID" value="AXC11100.1"/>
    <property type="molecule type" value="Genomic_DNA"/>
</dbReference>
<dbReference type="AlphaFoldDB" id="A0A2Z5FWK5"/>
<evidence type="ECO:0000256" key="1">
    <source>
        <dbReference type="ARBA" id="ARBA00010641"/>
    </source>
</evidence>
<proteinExistence type="inferred from homology"/>
<feature type="domain" description="RNA polymerase sigma factor 70 region 4 type 2" evidence="6">
    <location>
        <begin position="121"/>
        <end position="170"/>
    </location>
</feature>
<dbReference type="Gene3D" id="1.10.1740.10">
    <property type="match status" value="1"/>
</dbReference>
<dbReference type="InterPro" id="IPR039425">
    <property type="entry name" value="RNA_pol_sigma-70-like"/>
</dbReference>
<protein>
    <submittedName>
        <fullName evidence="7">RNA polymerase sigma-70 factor</fullName>
    </submittedName>
</protein>
<dbReference type="Proteomes" id="UP000253606">
    <property type="component" value="Chromosome"/>
</dbReference>
<gene>
    <name evidence="7" type="ORF">ACPOL_1758</name>
</gene>
<evidence type="ECO:0000256" key="2">
    <source>
        <dbReference type="ARBA" id="ARBA00023015"/>
    </source>
</evidence>
<dbReference type="KEGG" id="abas:ACPOL_1758"/>
<evidence type="ECO:0000313" key="7">
    <source>
        <dbReference type="EMBL" id="AXC11100.1"/>
    </source>
</evidence>
<keyword evidence="2" id="KW-0805">Transcription regulation</keyword>
<dbReference type="InterPro" id="IPR013325">
    <property type="entry name" value="RNA_pol_sigma_r2"/>
</dbReference>
<name>A0A2Z5FWK5_9BACT</name>
<dbReference type="SUPFAM" id="SSF88946">
    <property type="entry name" value="Sigma2 domain of RNA polymerase sigma factors"/>
    <property type="match status" value="1"/>
</dbReference>
<comment type="similarity">
    <text evidence="1">Belongs to the sigma-70 factor family. ECF subfamily.</text>
</comment>
<keyword evidence="8" id="KW-1185">Reference proteome</keyword>
<dbReference type="InterPro" id="IPR036388">
    <property type="entry name" value="WH-like_DNA-bd_sf"/>
</dbReference>
<evidence type="ECO:0000256" key="4">
    <source>
        <dbReference type="ARBA" id="ARBA00023163"/>
    </source>
</evidence>